<feature type="compositionally biased region" description="Gly residues" evidence="9">
    <location>
        <begin position="115"/>
        <end position="132"/>
    </location>
</feature>
<dbReference type="InterPro" id="IPR019095">
    <property type="entry name" value="Mediator_Med18"/>
</dbReference>
<evidence type="ECO:0000256" key="2">
    <source>
        <dbReference type="ARBA" id="ARBA00009814"/>
    </source>
</evidence>
<keyword evidence="6 8" id="KW-0539">Nucleus</keyword>
<dbReference type="GO" id="GO:0070847">
    <property type="term" value="C:core mediator complex"/>
    <property type="evidence" value="ECO:0007669"/>
    <property type="project" value="TreeGrafter"/>
</dbReference>
<dbReference type="EMBL" id="JAEUBG010005084">
    <property type="protein sequence ID" value="KAH3678366.1"/>
    <property type="molecule type" value="Genomic_DNA"/>
</dbReference>
<keyword evidence="11" id="KW-1185">Reference proteome</keyword>
<dbReference type="Proteomes" id="UP000774326">
    <property type="component" value="Unassembled WGS sequence"/>
</dbReference>
<reference evidence="10" key="1">
    <citation type="journal article" date="2021" name="Open Biol.">
        <title>Shared evolutionary footprints suggest mitochondrial oxidative damage underlies multiple complex I losses in fungi.</title>
        <authorList>
            <person name="Schikora-Tamarit M.A."/>
            <person name="Marcet-Houben M."/>
            <person name="Nosek J."/>
            <person name="Gabaldon T."/>
        </authorList>
    </citation>
    <scope>NUCLEOTIDE SEQUENCE</scope>
    <source>
        <strain evidence="10">CBS2887</strain>
    </source>
</reference>
<evidence type="ECO:0000256" key="3">
    <source>
        <dbReference type="ARBA" id="ARBA00019612"/>
    </source>
</evidence>
<comment type="subcellular location">
    <subcellularLocation>
        <location evidence="1 8">Nucleus</location>
    </subcellularLocation>
</comment>
<proteinExistence type="inferred from homology"/>
<dbReference type="GO" id="GO:0006357">
    <property type="term" value="P:regulation of transcription by RNA polymerase II"/>
    <property type="evidence" value="ECO:0007669"/>
    <property type="project" value="InterPro"/>
</dbReference>
<dbReference type="Gene3D" id="2.40.320.10">
    <property type="entry name" value="Hypothetical Protein Pfu-838710-001"/>
    <property type="match status" value="2"/>
</dbReference>
<evidence type="ECO:0000256" key="1">
    <source>
        <dbReference type="ARBA" id="ARBA00004123"/>
    </source>
</evidence>
<evidence type="ECO:0000256" key="5">
    <source>
        <dbReference type="ARBA" id="ARBA00023163"/>
    </source>
</evidence>
<comment type="subunit">
    <text evidence="8">Component of the Mediator complex.</text>
</comment>
<dbReference type="OrthoDB" id="5348092at2759"/>
<evidence type="ECO:0000256" key="7">
    <source>
        <dbReference type="ARBA" id="ARBA00032012"/>
    </source>
</evidence>
<name>A0A9P8THB3_WICPI</name>
<evidence type="ECO:0000256" key="8">
    <source>
        <dbReference type="RuleBase" id="RU364150"/>
    </source>
</evidence>
<evidence type="ECO:0000313" key="10">
    <source>
        <dbReference type="EMBL" id="KAH3678366.1"/>
    </source>
</evidence>
<evidence type="ECO:0000256" key="4">
    <source>
        <dbReference type="ARBA" id="ARBA00023015"/>
    </source>
</evidence>
<comment type="caution">
    <text evidence="10">The sequence shown here is derived from an EMBL/GenBank/DDBJ whole genome shotgun (WGS) entry which is preliminary data.</text>
</comment>
<reference evidence="10" key="2">
    <citation type="submission" date="2021-01" db="EMBL/GenBank/DDBJ databases">
        <authorList>
            <person name="Schikora-Tamarit M.A."/>
        </authorList>
    </citation>
    <scope>NUCLEOTIDE SEQUENCE</scope>
    <source>
        <strain evidence="10">CBS2887</strain>
    </source>
</reference>
<organism evidence="10 11">
    <name type="scientific">Wickerhamomyces pijperi</name>
    <name type="common">Yeast</name>
    <name type="synonym">Pichia pijperi</name>
    <dbReference type="NCBI Taxonomy" id="599730"/>
    <lineage>
        <taxon>Eukaryota</taxon>
        <taxon>Fungi</taxon>
        <taxon>Dikarya</taxon>
        <taxon>Ascomycota</taxon>
        <taxon>Saccharomycotina</taxon>
        <taxon>Saccharomycetes</taxon>
        <taxon>Phaffomycetales</taxon>
        <taxon>Wickerhamomycetaceae</taxon>
        <taxon>Wickerhamomyces</taxon>
    </lineage>
</organism>
<comment type="function">
    <text evidence="8">Component of the Mediator complex, a coactivator involved in the regulated transcription of nearly all RNA polymerase II-dependent genes. Mediator functions as a bridge to convey information from gene-specific regulatory proteins to the basal RNA polymerase II transcription machinery. Mediator is recruited to promoters by direct interactions with regulatory proteins and serves as a scaffold for the assembly of a functional preinitiation complex with RNA polymerase II and the general transcription factors.</text>
</comment>
<evidence type="ECO:0000256" key="9">
    <source>
        <dbReference type="SAM" id="MobiDB-lite"/>
    </source>
</evidence>
<evidence type="ECO:0000313" key="11">
    <source>
        <dbReference type="Proteomes" id="UP000774326"/>
    </source>
</evidence>
<keyword evidence="4 8" id="KW-0805">Transcription regulation</keyword>
<dbReference type="GO" id="GO:0003712">
    <property type="term" value="F:transcription coregulator activity"/>
    <property type="evidence" value="ECO:0007669"/>
    <property type="project" value="InterPro"/>
</dbReference>
<dbReference type="Pfam" id="PF09637">
    <property type="entry name" value="Med18"/>
    <property type="match status" value="2"/>
</dbReference>
<keyword evidence="5 8" id="KW-0804">Transcription</keyword>
<sequence length="262" mass="28771">MVQQLSLFSQINPTELSLVKASLSSLTGQSHPQKYQHFVLICKPCVILQFEPNSTKQQFEQYKIQLKTNIPAAPTGSEPSESIVEKVIKESKEWALQVYDIPTFATQQHNTSNNSGGGGGGGGGTSGNGSGGSSSKKSKININSQTFSESIINVSKDETIETVLKPLGYEIQTPYKVEGERFHYGNITIELFQVLVLVDGKWQKLTTSTAMKCFINVAKLTDLENSSRSIQELNSLKIELQGLVELGVPDKNHMDSRIGFTR</sequence>
<gene>
    <name evidence="8" type="primary">MED18</name>
    <name evidence="10" type="ORF">WICPIJ_008840</name>
</gene>
<comment type="similarity">
    <text evidence="2 8">Belongs to the Mediator complex subunit 18 family.</text>
</comment>
<feature type="region of interest" description="Disordered" evidence="9">
    <location>
        <begin position="107"/>
        <end position="139"/>
    </location>
</feature>
<keyword evidence="8" id="KW-0010">Activator</keyword>
<evidence type="ECO:0000256" key="6">
    <source>
        <dbReference type="ARBA" id="ARBA00023242"/>
    </source>
</evidence>
<protein>
    <recommendedName>
        <fullName evidence="3 8">Mediator of RNA polymerase II transcription subunit 18</fullName>
    </recommendedName>
    <alternativeName>
        <fullName evidence="7 8">Mediator complex subunit 18</fullName>
    </alternativeName>
</protein>
<dbReference type="PANTHER" id="PTHR13321">
    <property type="entry name" value="MEDIATOR OF RNA POLYMERASE II TRANSCRIPTION, SUBUNIT 18"/>
    <property type="match status" value="1"/>
</dbReference>
<dbReference type="AlphaFoldDB" id="A0A9P8THB3"/>
<dbReference type="GO" id="GO:0016592">
    <property type="term" value="C:mediator complex"/>
    <property type="evidence" value="ECO:0007669"/>
    <property type="project" value="InterPro"/>
</dbReference>
<dbReference type="PANTHER" id="PTHR13321:SF2">
    <property type="entry name" value="MEDIATOR OF RNA POLYMERASE II TRANSCRIPTION SUBUNIT 18"/>
    <property type="match status" value="1"/>
</dbReference>
<dbReference type="GO" id="GO:0006369">
    <property type="term" value="P:termination of RNA polymerase II transcription"/>
    <property type="evidence" value="ECO:0007669"/>
    <property type="project" value="TreeGrafter"/>
</dbReference>
<accession>A0A9P8THB3</accession>